<evidence type="ECO:0008006" key="3">
    <source>
        <dbReference type="Google" id="ProtNLM"/>
    </source>
</evidence>
<dbReference type="EMBL" id="CP051141">
    <property type="protein sequence ID" value="QIW98793.1"/>
    <property type="molecule type" value="Genomic_DNA"/>
</dbReference>
<dbReference type="OrthoDB" id="5134445at2759"/>
<keyword evidence="2" id="KW-1185">Reference proteome</keyword>
<evidence type="ECO:0000313" key="2">
    <source>
        <dbReference type="Proteomes" id="UP000503462"/>
    </source>
</evidence>
<dbReference type="AlphaFoldDB" id="A0A6H0XVP0"/>
<organism evidence="1 2">
    <name type="scientific">Peltaster fructicola</name>
    <dbReference type="NCBI Taxonomy" id="286661"/>
    <lineage>
        <taxon>Eukaryota</taxon>
        <taxon>Fungi</taxon>
        <taxon>Dikarya</taxon>
        <taxon>Ascomycota</taxon>
        <taxon>Pezizomycotina</taxon>
        <taxon>Dothideomycetes</taxon>
        <taxon>Dothideomycetes incertae sedis</taxon>
        <taxon>Peltaster</taxon>
    </lineage>
</organism>
<evidence type="ECO:0000313" key="1">
    <source>
        <dbReference type="EMBL" id="QIW98793.1"/>
    </source>
</evidence>
<gene>
    <name evidence="1" type="ORF">AMS68_004311</name>
</gene>
<dbReference type="Proteomes" id="UP000503462">
    <property type="component" value="Chromosome 3"/>
</dbReference>
<protein>
    <recommendedName>
        <fullName evidence="3">Protein kinase domain-containing protein</fullName>
    </recommendedName>
</protein>
<proteinExistence type="predicted"/>
<name>A0A6H0XVP0_9PEZI</name>
<accession>A0A6H0XVP0</accession>
<sequence>MASKPEDRIEILFNLLRRGSNVTTCDPGEWLACNLCDTLCVQFLLRLSLSADLITLVTTNGAIIEGKITEPKTRTLACVQVVELSGYSSPILLKLYDRRFATQLRKNYRAQAWTREVESLHRDLVHSGQQTALWKQWQAEEDGKADSQDENEDDGTIKSTESFLQFRCHQDYQTECHAYELMSDLQGVEVPKIHGTVTVATSDASNKYLNIPGILMQYIKGSSLDNLATTMHRQYWQATCDRAIQIIHHVQDRGICNTDTNVRCFIVQGHKIVEGVPEIFMVDFGQCLFRDRFESEEDFRRKQADADEEGAIGVIMQRKLKDDYKYRPSLTAMRLSFDFMLQEDDPDQPTWEEFLSREQEYYA</sequence>
<reference evidence="1 2" key="1">
    <citation type="journal article" date="2016" name="Sci. Rep.">
        <title>Peltaster fructicola genome reveals evolution from an invasive phytopathogen to an ectophytic parasite.</title>
        <authorList>
            <person name="Xu C."/>
            <person name="Chen H."/>
            <person name="Gleason M.L."/>
            <person name="Xu J.R."/>
            <person name="Liu H."/>
            <person name="Zhang R."/>
            <person name="Sun G."/>
        </authorList>
    </citation>
    <scope>NUCLEOTIDE SEQUENCE [LARGE SCALE GENOMIC DNA]</scope>
    <source>
        <strain evidence="1 2">LNHT1506</strain>
    </source>
</reference>